<keyword evidence="5" id="KW-0963">Cytoplasm</keyword>
<dbReference type="EMBL" id="KE675457">
    <property type="protein sequence ID" value="ERE75425.1"/>
    <property type="molecule type" value="Genomic_DNA"/>
</dbReference>
<dbReference type="Pfam" id="PF05178">
    <property type="entry name" value="Kri1"/>
    <property type="match status" value="1"/>
</dbReference>
<keyword evidence="10" id="KW-0131">Cell cycle</keyword>
<feature type="region of interest" description="Disordered" evidence="17">
    <location>
        <begin position="471"/>
        <end position="561"/>
    </location>
</feature>
<feature type="domain" description="Kri1-like C-terminal" evidence="18">
    <location>
        <begin position="565"/>
        <end position="651"/>
    </location>
</feature>
<evidence type="ECO:0000259" key="18">
    <source>
        <dbReference type="Pfam" id="PF12936"/>
    </source>
</evidence>
<evidence type="ECO:0000256" key="10">
    <source>
        <dbReference type="ARBA" id="ARBA00023306"/>
    </source>
</evidence>
<feature type="compositionally biased region" description="Acidic residues" evidence="17">
    <location>
        <begin position="484"/>
        <end position="494"/>
    </location>
</feature>
<keyword evidence="8 16" id="KW-0040">ANK repeat</keyword>
<proteinExistence type="inferred from homology"/>
<feature type="region of interest" description="Disordered" evidence="17">
    <location>
        <begin position="220"/>
        <end position="249"/>
    </location>
</feature>
<evidence type="ECO:0000256" key="15">
    <source>
        <dbReference type="ARBA" id="ARBA00082064"/>
    </source>
</evidence>
<evidence type="ECO:0000256" key="13">
    <source>
        <dbReference type="ARBA" id="ARBA00065666"/>
    </source>
</evidence>
<evidence type="ECO:0000256" key="3">
    <source>
        <dbReference type="ARBA" id="ARBA00007473"/>
    </source>
</evidence>
<dbReference type="Proteomes" id="UP000030759">
    <property type="component" value="Unassembled WGS sequence"/>
</dbReference>
<comment type="similarity">
    <text evidence="3">Belongs to the KRI1 family.</text>
</comment>
<evidence type="ECO:0000256" key="6">
    <source>
        <dbReference type="ARBA" id="ARBA00022737"/>
    </source>
</evidence>
<evidence type="ECO:0000256" key="8">
    <source>
        <dbReference type="ARBA" id="ARBA00023043"/>
    </source>
</evidence>
<evidence type="ECO:0000313" key="19">
    <source>
        <dbReference type="EMBL" id="ERE75425.1"/>
    </source>
</evidence>
<feature type="compositionally biased region" description="Acidic residues" evidence="17">
    <location>
        <begin position="445"/>
        <end position="455"/>
    </location>
</feature>
<dbReference type="GO" id="GO:0030686">
    <property type="term" value="C:90S preribosome"/>
    <property type="evidence" value="ECO:0007669"/>
    <property type="project" value="TreeGrafter"/>
</dbReference>
<reference evidence="20" key="1">
    <citation type="journal article" date="2013" name="Nat. Biotechnol.">
        <title>Chinese hamster genome sequenced from sorted chromosomes.</title>
        <authorList>
            <person name="Brinkrolf K."/>
            <person name="Rupp O."/>
            <person name="Laux H."/>
            <person name="Kollin F."/>
            <person name="Ernst W."/>
            <person name="Linke B."/>
            <person name="Kofler R."/>
            <person name="Romand S."/>
            <person name="Hesse F."/>
            <person name="Budach W.E."/>
            <person name="Galosy S."/>
            <person name="Muller D."/>
            <person name="Noll T."/>
            <person name="Wienberg J."/>
            <person name="Jostock T."/>
            <person name="Leonard M."/>
            <person name="Grillari J."/>
            <person name="Tauch A."/>
            <person name="Goesmann A."/>
            <person name="Helk B."/>
            <person name="Mott J.E."/>
            <person name="Puhler A."/>
            <person name="Borth N."/>
        </authorList>
    </citation>
    <scope>NUCLEOTIDE SEQUENCE [LARGE SCALE GENOMIC DNA]</scope>
    <source>
        <strain evidence="20">17A/GY</strain>
    </source>
</reference>
<keyword evidence="7" id="KW-0007">Acetylation</keyword>
<organism evidence="19 20">
    <name type="scientific">Cricetulus griseus</name>
    <name type="common">Chinese hamster</name>
    <name type="synonym">Cricetulus barabensis griseus</name>
    <dbReference type="NCBI Taxonomy" id="10029"/>
    <lineage>
        <taxon>Eukaryota</taxon>
        <taxon>Metazoa</taxon>
        <taxon>Chordata</taxon>
        <taxon>Craniata</taxon>
        <taxon>Vertebrata</taxon>
        <taxon>Euteleostomi</taxon>
        <taxon>Mammalia</taxon>
        <taxon>Eutheria</taxon>
        <taxon>Euarchontoglires</taxon>
        <taxon>Glires</taxon>
        <taxon>Rodentia</taxon>
        <taxon>Myomorpha</taxon>
        <taxon>Muroidea</taxon>
        <taxon>Cricetidae</taxon>
        <taxon>Cricetinae</taxon>
        <taxon>Cricetulus</taxon>
    </lineage>
</organism>
<dbReference type="PANTHER" id="PTHR14490">
    <property type="entry name" value="ZINC FINGER, ZZ TYPE"/>
    <property type="match status" value="1"/>
</dbReference>
<feature type="region of interest" description="Disordered" evidence="17">
    <location>
        <begin position="439"/>
        <end position="458"/>
    </location>
</feature>
<dbReference type="SUPFAM" id="SSF48403">
    <property type="entry name" value="Ankyrin repeat"/>
    <property type="match status" value="1"/>
</dbReference>
<dbReference type="Gene3D" id="1.25.40.20">
    <property type="entry name" value="Ankyrin repeat-containing domain"/>
    <property type="match status" value="1"/>
</dbReference>
<evidence type="ECO:0000256" key="14">
    <source>
        <dbReference type="ARBA" id="ARBA00070050"/>
    </source>
</evidence>
<evidence type="ECO:0000256" key="17">
    <source>
        <dbReference type="SAM" id="MobiDB-lite"/>
    </source>
</evidence>
<feature type="compositionally biased region" description="Basic and acidic residues" evidence="17">
    <location>
        <begin position="693"/>
        <end position="706"/>
    </location>
</feature>
<name>A0A061I3W9_CRIGR</name>
<evidence type="ECO:0000256" key="9">
    <source>
        <dbReference type="ARBA" id="ARBA00023242"/>
    </source>
</evidence>
<evidence type="ECO:0000256" key="11">
    <source>
        <dbReference type="ARBA" id="ARBA00038438"/>
    </source>
</evidence>
<evidence type="ECO:0000256" key="7">
    <source>
        <dbReference type="ARBA" id="ARBA00022990"/>
    </source>
</evidence>
<comment type="subunit">
    <text evidence="13">Interacts with CDK6.</text>
</comment>
<evidence type="ECO:0000256" key="1">
    <source>
        <dbReference type="ARBA" id="ARBA00004123"/>
    </source>
</evidence>
<dbReference type="Pfam" id="PF12936">
    <property type="entry name" value="Kri1_C"/>
    <property type="match status" value="1"/>
</dbReference>
<dbReference type="PROSITE" id="PS50297">
    <property type="entry name" value="ANK_REP_REGION"/>
    <property type="match status" value="1"/>
</dbReference>
<gene>
    <name evidence="19" type="ORF">H671_4g12650</name>
</gene>
<accession>A0A061I3W9</accession>
<comment type="function">
    <text evidence="12">Interacts strongly with CDK4 and CDK6 and inhibits them.</text>
</comment>
<feature type="compositionally biased region" description="Polar residues" evidence="17">
    <location>
        <begin position="669"/>
        <end position="680"/>
    </location>
</feature>
<evidence type="ECO:0000256" key="16">
    <source>
        <dbReference type="PROSITE-ProRule" id="PRU00023"/>
    </source>
</evidence>
<evidence type="ECO:0000256" key="5">
    <source>
        <dbReference type="ARBA" id="ARBA00022490"/>
    </source>
</evidence>
<dbReference type="PANTHER" id="PTHR14490:SF5">
    <property type="entry name" value="PROTEIN KRI1 HOMOLOG"/>
    <property type="match status" value="1"/>
</dbReference>
<evidence type="ECO:0000256" key="12">
    <source>
        <dbReference type="ARBA" id="ARBA00056064"/>
    </source>
</evidence>
<comment type="similarity">
    <text evidence="11">Belongs to the CDKN2 cyclin-dependent kinase inhibitor family.</text>
</comment>
<feature type="compositionally biased region" description="Basic residues" evidence="17">
    <location>
        <begin position="751"/>
        <end position="769"/>
    </location>
</feature>
<dbReference type="AlphaFoldDB" id="A0A061I3W9"/>
<feature type="region of interest" description="Disordered" evidence="17">
    <location>
        <begin position="664"/>
        <end position="769"/>
    </location>
</feature>
<sequence>MLLEEVRVGDRLSGAAARGDVQEVRRLLHRELVHPDALNRFGKTALQVMMFGSPAVALELLKQGASPNVQDASGTSPVHDAARTGFLDTLKVLVEHGADVNALDGTGSLPIHLAIKEGHSSVVSFLAPESDLHHRDTSGLTPLELAQQRGDQNLMDILQRHMVIPIAGAPTGNSRLNGSVFPAPGRRDLRAEEFDPQQERDFYRTLSLLKKKDPRIYQKDATFYQRTAETSSSESEEEPAASEKQKKMQPMYLKDYERKVILEKEGKYVDEDNSDGETFDHRLKETSMKSYVEEQRQLKESFRAFVEDSSDEDSAAEGGSGLLRKHTKSGEEKAQEEVDYLEWLKGQKEIHSSESLKELTHLKEYWNSPELDEGEQFLRDYILNKRYEEEEEEEDMEEEGDPPASASREKAKKQEELKQLKNLKRKEILAKLEKLRQVTGNETLGLEEQDLEGDFDPAQHDQLMQKCLGDGFYGTAEEEKPHFEEEEGLEDDWNWDTWSGPKQDGAWSQQEPHCEDPDFNMDADYDPSQPQKKLREAPSSGKKKRKSPFAAAVGQQKPMFDPEDKTFEEYLDEYYRLDYEDIIDDLPCRFKYRTVVPCDFGLSTEEILAADDKELNRWCSLKKTCMYRSEQEEMQEKRAYSQKAQNLWKKRQIFKSLCGEEMEMPTEATGKSQGKASPQAQLPVPNGACGKRPQSETHVAKEEELAHTSYPEKPTSQRQKSKKARLLGPTVTLGGHKFSRQRLQAFGLNPKRLHFRQLGRQRRKQQSNP</sequence>
<dbReference type="Pfam" id="PF12796">
    <property type="entry name" value="Ank_2"/>
    <property type="match status" value="1"/>
</dbReference>
<comment type="subcellular location">
    <subcellularLocation>
        <location evidence="2">Cytoplasm</location>
    </subcellularLocation>
    <subcellularLocation>
        <location evidence="1">Nucleus</location>
    </subcellularLocation>
</comment>
<dbReference type="GO" id="GO:0005737">
    <property type="term" value="C:cytoplasm"/>
    <property type="evidence" value="ECO:0007669"/>
    <property type="project" value="UniProtKB-SubCell"/>
</dbReference>
<keyword evidence="6" id="KW-0677">Repeat</keyword>
<evidence type="ECO:0000256" key="4">
    <source>
        <dbReference type="ARBA" id="ARBA00017294"/>
    </source>
</evidence>
<dbReference type="InterPro" id="IPR018034">
    <property type="entry name" value="Kri1"/>
</dbReference>
<dbReference type="InterPro" id="IPR036770">
    <property type="entry name" value="Ankyrin_rpt-contain_sf"/>
</dbReference>
<feature type="compositionally biased region" description="Acidic residues" evidence="17">
    <location>
        <begin position="389"/>
        <end position="401"/>
    </location>
</feature>
<feature type="region of interest" description="Disordered" evidence="17">
    <location>
        <begin position="305"/>
        <end position="335"/>
    </location>
</feature>
<dbReference type="PROSITE" id="PS50088">
    <property type="entry name" value="ANK_REPEAT"/>
    <property type="match status" value="1"/>
</dbReference>
<keyword evidence="9" id="KW-0539">Nucleus</keyword>
<evidence type="ECO:0000313" key="20">
    <source>
        <dbReference type="Proteomes" id="UP000030759"/>
    </source>
</evidence>
<dbReference type="GO" id="GO:0000447">
    <property type="term" value="P:endonucleolytic cleavage in ITS1 to separate SSU-rRNA from 5.8S rRNA and LSU-rRNA from tricistronic rRNA transcript (SSU-rRNA, 5.8S rRNA, LSU-rRNA)"/>
    <property type="evidence" value="ECO:0007669"/>
    <property type="project" value="TreeGrafter"/>
</dbReference>
<dbReference type="GO" id="GO:0019901">
    <property type="term" value="F:protein kinase binding"/>
    <property type="evidence" value="ECO:0007669"/>
    <property type="project" value="UniProtKB-ARBA"/>
</dbReference>
<feature type="region of interest" description="Disordered" evidence="17">
    <location>
        <begin position="388"/>
        <end position="417"/>
    </location>
</feature>
<feature type="repeat" description="ANK" evidence="16">
    <location>
        <begin position="73"/>
        <end position="105"/>
    </location>
</feature>
<evidence type="ECO:0000256" key="2">
    <source>
        <dbReference type="ARBA" id="ARBA00004496"/>
    </source>
</evidence>
<dbReference type="SMART" id="SM00248">
    <property type="entry name" value="ANK"/>
    <property type="match status" value="4"/>
</dbReference>
<dbReference type="GO" id="GO:0005730">
    <property type="term" value="C:nucleolus"/>
    <property type="evidence" value="ECO:0007669"/>
    <property type="project" value="TreeGrafter"/>
</dbReference>
<dbReference type="InterPro" id="IPR002110">
    <property type="entry name" value="Ankyrin_rpt"/>
</dbReference>
<feature type="compositionally biased region" description="Basic and acidic residues" evidence="17">
    <location>
        <begin position="407"/>
        <end position="417"/>
    </location>
</feature>
<dbReference type="GO" id="GO:1902807">
    <property type="term" value="P:negative regulation of cell cycle G1/S phase transition"/>
    <property type="evidence" value="ECO:0007669"/>
    <property type="project" value="UniProtKB-ARBA"/>
</dbReference>
<protein>
    <recommendedName>
        <fullName evidence="14">Cyclin-dependent kinase 4 inhibitor D</fullName>
    </recommendedName>
    <alternativeName>
        <fullName evidence="4">Protein KRI1 homolog</fullName>
    </alternativeName>
    <alternativeName>
        <fullName evidence="15">p19-INK4d</fullName>
    </alternativeName>
</protein>
<dbReference type="FunFam" id="1.25.40.20:FF:000169">
    <property type="entry name" value="Cyclin-dependent kinase 4 inhibitor D"/>
    <property type="match status" value="1"/>
</dbReference>
<dbReference type="InterPro" id="IPR024626">
    <property type="entry name" value="Kri1-like_C"/>
</dbReference>